<sequence>MVLRIGYIREHFSSPLLQFAAADGGRTIKLVECPGGTGQIISAFKDGSIDIGIALTEALLAGIQRGEGNYRLVGSYVTTPLNWAVIVGKDSEYTEISQLRGTKIGISRVGSGSQTMAAVMAMQQEWYTDLEKTKVELFDYQVNNNIDGLIASVNDGSTSAFMWEWFTTKPYADKGLVRFIGSVPTPWPSWMIAAHASVESEAIGAFLTSLGAHVHAFSRGLHTAPPVGVEINGQAVTEKAKTVKGSKEEEENVQYLMNTFGYKEMDVREWMDTVGYPREGDLAVLDLGMITRTLNILKQAGVVPEAHYDPLDFVRGDVSKYIE</sequence>
<dbReference type="Gene3D" id="3.40.190.10">
    <property type="entry name" value="Periplasmic binding protein-like II"/>
    <property type="match status" value="2"/>
</dbReference>
<organism evidence="5 6">
    <name type="scientific">Serendipita indica (strain DSM 11827)</name>
    <name type="common">Root endophyte fungus</name>
    <name type="synonym">Piriformospora indica</name>
    <dbReference type="NCBI Taxonomy" id="1109443"/>
    <lineage>
        <taxon>Eukaryota</taxon>
        <taxon>Fungi</taxon>
        <taxon>Dikarya</taxon>
        <taxon>Basidiomycota</taxon>
        <taxon>Agaricomycotina</taxon>
        <taxon>Agaricomycetes</taxon>
        <taxon>Sebacinales</taxon>
        <taxon>Serendipitaceae</taxon>
        <taxon>Serendipita</taxon>
    </lineage>
</organism>
<evidence type="ECO:0000313" key="5">
    <source>
        <dbReference type="EMBL" id="CCA69356.1"/>
    </source>
</evidence>
<evidence type="ECO:0000256" key="3">
    <source>
        <dbReference type="ARBA" id="ARBA00022729"/>
    </source>
</evidence>
<evidence type="ECO:0000259" key="4">
    <source>
        <dbReference type="Pfam" id="PF22384"/>
    </source>
</evidence>
<keyword evidence="6" id="KW-1185">Reference proteome</keyword>
<dbReference type="OMA" id="HFNLPWH"/>
<dbReference type="EMBL" id="CAFZ01000053">
    <property type="protein sequence ID" value="CCA69356.1"/>
    <property type="molecule type" value="Genomic_DNA"/>
</dbReference>
<dbReference type="SUPFAM" id="SSF53850">
    <property type="entry name" value="Periplasmic binding protein-like II"/>
    <property type="match status" value="1"/>
</dbReference>
<dbReference type="GO" id="GO:0042597">
    <property type="term" value="C:periplasmic space"/>
    <property type="evidence" value="ECO:0007669"/>
    <property type="project" value="UniProtKB-SubCell"/>
</dbReference>
<evidence type="ECO:0000256" key="1">
    <source>
        <dbReference type="ARBA" id="ARBA00004418"/>
    </source>
</evidence>
<dbReference type="STRING" id="1109443.G4TDH8"/>
<evidence type="ECO:0000313" key="6">
    <source>
        <dbReference type="Proteomes" id="UP000007148"/>
    </source>
</evidence>
<dbReference type="InterPro" id="IPR054364">
    <property type="entry name" value="Ca3427-like_PBP2"/>
</dbReference>
<name>G4TDH8_SERID</name>
<dbReference type="CDD" id="cd13637">
    <property type="entry name" value="PBP2_Ca3427_like"/>
    <property type="match status" value="1"/>
</dbReference>
<dbReference type="AlphaFoldDB" id="G4TDH8"/>
<comment type="similarity">
    <text evidence="2">Belongs to the bacterial solute-binding protein SsuA/TauA family.</text>
</comment>
<accession>G4TDH8</accession>
<dbReference type="OrthoDB" id="1363at2759"/>
<comment type="subcellular location">
    <subcellularLocation>
        <location evidence="1">Periplasm</location>
    </subcellularLocation>
</comment>
<reference evidence="5 6" key="1">
    <citation type="journal article" date="2011" name="PLoS Pathog.">
        <title>Endophytic Life Strategies Decoded by Genome and Transcriptome Analyses of the Mutualistic Root Symbiont Piriformospora indica.</title>
        <authorList>
            <person name="Zuccaro A."/>
            <person name="Lahrmann U."/>
            <person name="Guldener U."/>
            <person name="Langen G."/>
            <person name="Pfiffi S."/>
            <person name="Biedenkopf D."/>
            <person name="Wong P."/>
            <person name="Samans B."/>
            <person name="Grimm C."/>
            <person name="Basiewicz M."/>
            <person name="Murat C."/>
            <person name="Martin F."/>
            <person name="Kogel K.H."/>
        </authorList>
    </citation>
    <scope>NUCLEOTIDE SEQUENCE [LARGE SCALE GENOMIC DNA]</scope>
    <source>
        <strain evidence="5 6">DSM 11827</strain>
    </source>
</reference>
<comment type="caution">
    <text evidence="5">The sequence shown here is derived from an EMBL/GenBank/DDBJ whole genome shotgun (WGS) entry which is preliminary data.</text>
</comment>
<keyword evidence="3" id="KW-0732">Signal</keyword>
<dbReference type="eggNOG" id="ENOG502QRHZ">
    <property type="taxonomic scope" value="Eukaryota"/>
</dbReference>
<proteinExistence type="inferred from homology"/>
<dbReference type="Proteomes" id="UP000007148">
    <property type="component" value="Unassembled WGS sequence"/>
</dbReference>
<feature type="domain" description="Ca3427-like PBP 2" evidence="4">
    <location>
        <begin position="83"/>
        <end position="182"/>
    </location>
</feature>
<protein>
    <recommendedName>
        <fullName evidence="4">Ca3427-like PBP 2 domain-containing protein</fullName>
    </recommendedName>
</protein>
<dbReference type="InParanoid" id="G4TDH8"/>
<dbReference type="PANTHER" id="PTHR30024:SF47">
    <property type="entry name" value="TAURINE-BINDING PERIPLASMIC PROTEIN"/>
    <property type="match status" value="1"/>
</dbReference>
<dbReference type="PANTHER" id="PTHR30024">
    <property type="entry name" value="ALIPHATIC SULFONATES-BINDING PROTEIN-RELATED"/>
    <property type="match status" value="1"/>
</dbReference>
<evidence type="ECO:0000256" key="2">
    <source>
        <dbReference type="ARBA" id="ARBA00010742"/>
    </source>
</evidence>
<dbReference type="HOGENOM" id="CLU_061316_1_0_1"/>
<dbReference type="Pfam" id="PF22384">
    <property type="entry name" value="PBP2_Ca3427_like"/>
    <property type="match status" value="1"/>
</dbReference>
<gene>
    <name evidence="5" type="ORF">PIIN_03255</name>
</gene>